<name>A0A168FAK1_9BACL</name>
<reference evidence="2 3" key="1">
    <citation type="submission" date="2016-03" db="EMBL/GenBank/DDBJ databases">
        <title>Draft genome sequence of Paenibacillus glacialis DSM 22343.</title>
        <authorList>
            <person name="Shin S.-K."/>
            <person name="Yi H."/>
        </authorList>
    </citation>
    <scope>NUCLEOTIDE SEQUENCE [LARGE SCALE GENOMIC DNA]</scope>
    <source>
        <strain evidence="2 3">DSM 22343</strain>
    </source>
</reference>
<dbReference type="Gene3D" id="3.10.400.10">
    <property type="entry name" value="Sulfate adenylyltransferase"/>
    <property type="match status" value="1"/>
</dbReference>
<dbReference type="CDD" id="cd06553">
    <property type="entry name" value="ASCH_Ef3133_like"/>
    <property type="match status" value="1"/>
</dbReference>
<gene>
    <name evidence="2" type="ORF">PGLA_21575</name>
</gene>
<accession>A0A168FAK1</accession>
<dbReference type="Pfam" id="PF04266">
    <property type="entry name" value="ASCH"/>
    <property type="match status" value="1"/>
</dbReference>
<dbReference type="EMBL" id="LVJH01000058">
    <property type="protein sequence ID" value="OAB36016.1"/>
    <property type="molecule type" value="Genomic_DNA"/>
</dbReference>
<dbReference type="STRING" id="494026.PGLA_21575"/>
<keyword evidence="3" id="KW-1185">Reference proteome</keyword>
<feature type="domain" description="ASCH" evidence="1">
    <location>
        <begin position="27"/>
        <end position="150"/>
    </location>
</feature>
<dbReference type="Proteomes" id="UP000076967">
    <property type="component" value="Unassembled WGS sequence"/>
</dbReference>
<dbReference type="InterPro" id="IPR009326">
    <property type="entry name" value="DUF984"/>
</dbReference>
<dbReference type="PANTHER" id="PTHR39203">
    <property type="entry name" value="CYTOPLASMIC PROTEIN-RELATED"/>
    <property type="match status" value="1"/>
</dbReference>
<organism evidence="2 3">
    <name type="scientific">Paenibacillus glacialis</name>
    <dbReference type="NCBI Taxonomy" id="494026"/>
    <lineage>
        <taxon>Bacteria</taxon>
        <taxon>Bacillati</taxon>
        <taxon>Bacillota</taxon>
        <taxon>Bacilli</taxon>
        <taxon>Bacillales</taxon>
        <taxon>Paenibacillaceae</taxon>
        <taxon>Paenibacillus</taxon>
    </lineage>
</organism>
<dbReference type="SMART" id="SM01022">
    <property type="entry name" value="ASCH"/>
    <property type="match status" value="1"/>
</dbReference>
<dbReference type="InterPro" id="IPR015947">
    <property type="entry name" value="PUA-like_sf"/>
</dbReference>
<dbReference type="AlphaFoldDB" id="A0A168FAK1"/>
<sequence>MNNNSAQQLWERYLTLNPNAPNHYDAWRFGYTKELADELSELVLSGTKTATSSNYSLYEIENEPLPFVGQYNIILDGEDIAKSIVVTTFVEVVPYDEVSAEHAFLEGEGDRSLAYWRDVHEAFFTEELQQMNHSFNSKMPVVCQRFQIVYRSDQP</sequence>
<proteinExistence type="predicted"/>
<dbReference type="RefSeq" id="WP_068536940.1">
    <property type="nucleotide sequence ID" value="NZ_LVJH01000058.1"/>
</dbReference>
<dbReference type="PANTHER" id="PTHR39203:SF1">
    <property type="entry name" value="CYTOPLASMIC PROTEIN"/>
    <property type="match status" value="1"/>
</dbReference>
<evidence type="ECO:0000313" key="2">
    <source>
        <dbReference type="EMBL" id="OAB36016.1"/>
    </source>
</evidence>
<dbReference type="PIRSF" id="PIRSF021320">
    <property type="entry name" value="DUF984"/>
    <property type="match status" value="1"/>
</dbReference>
<protein>
    <submittedName>
        <fullName evidence="2">RNA-binding protein</fullName>
    </submittedName>
</protein>
<dbReference type="OrthoDB" id="9807542at2"/>
<evidence type="ECO:0000313" key="3">
    <source>
        <dbReference type="Proteomes" id="UP000076967"/>
    </source>
</evidence>
<evidence type="ECO:0000259" key="1">
    <source>
        <dbReference type="SMART" id="SM01022"/>
    </source>
</evidence>
<dbReference type="InterPro" id="IPR007374">
    <property type="entry name" value="ASCH_domain"/>
</dbReference>
<comment type="caution">
    <text evidence="2">The sequence shown here is derived from an EMBL/GenBank/DDBJ whole genome shotgun (WGS) entry which is preliminary data.</text>
</comment>
<dbReference type="SUPFAM" id="SSF88697">
    <property type="entry name" value="PUA domain-like"/>
    <property type="match status" value="1"/>
</dbReference>